<accession>A0A4T0WFE7</accession>
<evidence type="ECO:0000256" key="5">
    <source>
        <dbReference type="SAM" id="Coils"/>
    </source>
</evidence>
<gene>
    <name evidence="8" type="ORF">CH35J_002915</name>
</gene>
<dbReference type="InterPro" id="IPR013083">
    <property type="entry name" value="Znf_RING/FYVE/PHD"/>
</dbReference>
<feature type="region of interest" description="Disordered" evidence="6">
    <location>
        <begin position="1"/>
        <end position="33"/>
    </location>
</feature>
<evidence type="ECO:0000256" key="3">
    <source>
        <dbReference type="ARBA" id="ARBA00022786"/>
    </source>
</evidence>
<evidence type="ECO:0000259" key="7">
    <source>
        <dbReference type="Pfam" id="PF01485"/>
    </source>
</evidence>
<proteinExistence type="predicted"/>
<organism evidence="8 9">
    <name type="scientific">Colletotrichum higginsianum</name>
    <dbReference type="NCBI Taxonomy" id="80884"/>
    <lineage>
        <taxon>Eukaryota</taxon>
        <taxon>Fungi</taxon>
        <taxon>Dikarya</taxon>
        <taxon>Ascomycota</taxon>
        <taxon>Pezizomycotina</taxon>
        <taxon>Sordariomycetes</taxon>
        <taxon>Hypocreomycetidae</taxon>
        <taxon>Glomerellales</taxon>
        <taxon>Glomerellaceae</taxon>
        <taxon>Colletotrichum</taxon>
        <taxon>Colletotrichum destructivum species complex</taxon>
    </lineage>
</organism>
<dbReference type="CDD" id="cd22584">
    <property type="entry name" value="Rcat_RBR_unk"/>
    <property type="match status" value="1"/>
</dbReference>
<protein>
    <submittedName>
        <fullName evidence="8">Putative E3 ubiquitin-protein ligase rbrA</fullName>
    </submittedName>
</protein>
<keyword evidence="1" id="KW-0479">Metal-binding</keyword>
<name>A0A4T0WFE7_9PEZI</name>
<dbReference type="InterPro" id="IPR002867">
    <property type="entry name" value="IBR_dom"/>
</dbReference>
<keyword evidence="5" id="KW-0175">Coiled coil</keyword>
<dbReference type="GO" id="GO:0016567">
    <property type="term" value="P:protein ubiquitination"/>
    <property type="evidence" value="ECO:0007669"/>
    <property type="project" value="InterPro"/>
</dbReference>
<dbReference type="Gene3D" id="1.20.120.1750">
    <property type="match status" value="1"/>
</dbReference>
<feature type="domain" description="IBR" evidence="7">
    <location>
        <begin position="141"/>
        <end position="194"/>
    </location>
</feature>
<dbReference type="OrthoDB" id="9977870at2759"/>
<evidence type="ECO:0000256" key="6">
    <source>
        <dbReference type="SAM" id="MobiDB-lite"/>
    </source>
</evidence>
<comment type="caution">
    <text evidence="8">The sequence shown here is derived from an EMBL/GenBank/DDBJ whole genome shotgun (WGS) entry which is preliminary data.</text>
</comment>
<evidence type="ECO:0000256" key="2">
    <source>
        <dbReference type="ARBA" id="ARBA00022771"/>
    </source>
</evidence>
<evidence type="ECO:0000256" key="4">
    <source>
        <dbReference type="ARBA" id="ARBA00022833"/>
    </source>
</evidence>
<dbReference type="EMBL" id="MWPZ01000002">
    <property type="protein sequence ID" value="TID04867.1"/>
    <property type="molecule type" value="Genomic_DNA"/>
</dbReference>
<dbReference type="Pfam" id="PF01485">
    <property type="entry name" value="IBR"/>
    <property type="match status" value="1"/>
</dbReference>
<dbReference type="SUPFAM" id="SSF57850">
    <property type="entry name" value="RING/U-box"/>
    <property type="match status" value="1"/>
</dbReference>
<sequence>MGEKEATRRPFRLGANSSKMSVEGPSEEGSASSKRKEIYPVECVSCLDDFNSKDMVKVTCHRYCRECFERLITTAVQNEQQWPPKCCLNDIPFRTILRYVPKDLGKTYKDRAAEWKIPISQRIYCNQPDCGLWVRPDHDRDLALTKALAADEGWQHCLKCQALVEHREACQHMTCRCGYEFCYVCNQKWRTCTCTMDQLNAIKAGAATRRQERQRREAEAESELQDALRQIEEFEREEALKAELLRQDMERQEEERRQRELEERVRLESLRRHQIEVKYQGLREMLDQIHDLQEVIVRYQHDKEKELASHEASTSMIELEAKQQAEYLEVTEMAAQKLATKEQALATEYILRVIEEKKTEDAYLQVLEGFFAGKPASEARVEELMRQLRKKMDKGWRAWVRWRKEEAAAYKMKVEEERTIREEIMYSVKKRHEESVEEGRRELGRRQAAELRWVTFVVAERAQLLARMETAEVEDGANGYIVSGSEGEAAYEGVSGPS</sequence>
<evidence type="ECO:0000256" key="1">
    <source>
        <dbReference type="ARBA" id="ARBA00022723"/>
    </source>
</evidence>
<dbReference type="Gene3D" id="3.30.40.10">
    <property type="entry name" value="Zinc/RING finger domain, C3HC4 (zinc finger)"/>
    <property type="match status" value="1"/>
</dbReference>
<dbReference type="PANTHER" id="PTHR11685">
    <property type="entry name" value="RBR FAMILY RING FINGER AND IBR DOMAIN-CONTAINING"/>
    <property type="match status" value="1"/>
</dbReference>
<evidence type="ECO:0000313" key="9">
    <source>
        <dbReference type="Proteomes" id="UP000305883"/>
    </source>
</evidence>
<reference evidence="8 9" key="1">
    <citation type="journal article" date="2019" name="Genome Biol. Evol.">
        <title>Genomic Plasticity Mediated by Transposable Elements in the Plant Pathogenic Fungus Colletotrichum higginsianum.</title>
        <authorList>
            <person name="Tsushima A."/>
            <person name="Gan P."/>
            <person name="Kumakura N."/>
            <person name="Narusaka M."/>
            <person name="Takano Y."/>
            <person name="Narusaka Y."/>
            <person name="Shirasu K."/>
        </authorList>
    </citation>
    <scope>NUCLEOTIDE SEQUENCE [LARGE SCALE GENOMIC DNA]</scope>
    <source>
        <strain evidence="8 9">MAFF305635-RFP</strain>
    </source>
</reference>
<dbReference type="AlphaFoldDB" id="A0A4T0WFE7"/>
<keyword evidence="4" id="KW-0862">Zinc</keyword>
<feature type="coiled-coil region" evidence="5">
    <location>
        <begin position="210"/>
        <end position="302"/>
    </location>
</feature>
<dbReference type="InterPro" id="IPR031127">
    <property type="entry name" value="E3_UB_ligase_RBR"/>
</dbReference>
<evidence type="ECO:0000313" key="8">
    <source>
        <dbReference type="EMBL" id="TID04867.1"/>
    </source>
</evidence>
<dbReference type="GO" id="GO:0004842">
    <property type="term" value="F:ubiquitin-protein transferase activity"/>
    <property type="evidence" value="ECO:0007669"/>
    <property type="project" value="InterPro"/>
</dbReference>
<dbReference type="Proteomes" id="UP000305883">
    <property type="component" value="Unassembled WGS sequence"/>
</dbReference>
<keyword evidence="2" id="KW-0863">Zinc-finger</keyword>
<keyword evidence="3" id="KW-0833">Ubl conjugation pathway</keyword>
<dbReference type="GO" id="GO:0008270">
    <property type="term" value="F:zinc ion binding"/>
    <property type="evidence" value="ECO:0007669"/>
    <property type="project" value="UniProtKB-KW"/>
</dbReference>